<dbReference type="GeneID" id="75140062"/>
<evidence type="ECO:0000256" key="9">
    <source>
        <dbReference type="SAM" id="Phobius"/>
    </source>
</evidence>
<proteinExistence type="predicted"/>
<dbReference type="CDD" id="cd00082">
    <property type="entry name" value="HisKA"/>
    <property type="match status" value="1"/>
</dbReference>
<evidence type="ECO:0000256" key="8">
    <source>
        <dbReference type="ARBA" id="ARBA00023012"/>
    </source>
</evidence>
<dbReference type="EMBL" id="CP104006">
    <property type="protein sequence ID" value="UWM46858.1"/>
    <property type="molecule type" value="Genomic_DNA"/>
</dbReference>
<evidence type="ECO:0000259" key="10">
    <source>
        <dbReference type="PROSITE" id="PS50109"/>
    </source>
</evidence>
<sequence length="478" mass="54325">MISLKRWRLFPRSLRQLVLMAFLLVLLPLLVLAYQAYQSLDHLSTQAADINRTTLADARRSEAMTSVALEMERSYRQYCVLDDATLAKLYQHQRKQYAQMLDTHAPILPDARYYQTLRELLTQLSDIQCKNSGPEQNASVLLEQFSRSNAEMVQATRDVIFSRGQQLQKDIAERGQFFGWQSLLLFLVSVLLVVLFTRMIIGPVKGIERMINRLGEGRPLGNTALFKGPRELRSLAQRIIWLSERLAWLESQRHEFLRHISHELKTPLASMREGTELLADEVAGPLTQDQKEVVAILDNSSRHLQLLIEQLLDYNRKLADGPGELENVELVEMVEDVIAAHSLPARAKMIRTETDLEADICWADPTLLMRVLDNLYSNAVHYGEESGTIWIRSRQVNNRVQIDIANTGASIPVSEETMIFEPFFQGSHQRKGAVKGSGLGLSIAQDCIKRMQGDLQLVSVDYAPVCFRIELPLTAENE</sequence>
<reference evidence="11" key="1">
    <citation type="submission" date="2022-08" db="EMBL/GenBank/DDBJ databases">
        <authorList>
            <person name="Bogun A."/>
            <person name="Kislichkina A."/>
            <person name="Solomentsev V."/>
            <person name="Skryabin Y."/>
            <person name="Sizova A."/>
            <person name="Platonov M."/>
            <person name="Dentovskaya S."/>
        </authorList>
    </citation>
    <scope>NUCLEOTIDE SEQUENCE</scope>
    <source>
        <strain evidence="11">SCPM-O-B-7604</strain>
    </source>
</reference>
<dbReference type="Gene3D" id="3.30.565.10">
    <property type="entry name" value="Histidine kinase-like ATPase, C-terminal domain"/>
    <property type="match status" value="1"/>
</dbReference>
<dbReference type="InterPro" id="IPR050351">
    <property type="entry name" value="BphY/WalK/GraS-like"/>
</dbReference>
<keyword evidence="7" id="KW-0067">ATP-binding</keyword>
<feature type="transmembrane region" description="Helical" evidence="9">
    <location>
        <begin position="178"/>
        <end position="201"/>
    </location>
</feature>
<dbReference type="InterPro" id="IPR005467">
    <property type="entry name" value="His_kinase_dom"/>
</dbReference>
<evidence type="ECO:0000256" key="4">
    <source>
        <dbReference type="ARBA" id="ARBA00022679"/>
    </source>
</evidence>
<keyword evidence="12" id="KW-1185">Reference proteome</keyword>
<keyword evidence="8" id="KW-0902">Two-component regulatory system</keyword>
<dbReference type="PRINTS" id="PR00344">
    <property type="entry name" value="BCTRLSENSOR"/>
</dbReference>
<keyword evidence="3" id="KW-0597">Phosphoprotein</keyword>
<name>A0ABY5UTP0_9GAMM</name>
<dbReference type="GO" id="GO:0016301">
    <property type="term" value="F:kinase activity"/>
    <property type="evidence" value="ECO:0007669"/>
    <property type="project" value="UniProtKB-KW"/>
</dbReference>
<dbReference type="SUPFAM" id="SSF55874">
    <property type="entry name" value="ATPase domain of HSP90 chaperone/DNA topoisomerase II/histidine kinase"/>
    <property type="match status" value="1"/>
</dbReference>
<gene>
    <name evidence="11" type="ORF">N0H69_08645</name>
</gene>
<dbReference type="Gene3D" id="1.10.287.130">
    <property type="match status" value="1"/>
</dbReference>
<feature type="domain" description="Histidine kinase" evidence="10">
    <location>
        <begin position="259"/>
        <end position="475"/>
    </location>
</feature>
<dbReference type="InterPro" id="IPR004358">
    <property type="entry name" value="Sig_transdc_His_kin-like_C"/>
</dbReference>
<dbReference type="PROSITE" id="PS50109">
    <property type="entry name" value="HIS_KIN"/>
    <property type="match status" value="1"/>
</dbReference>
<dbReference type="Proteomes" id="UP001057860">
    <property type="component" value="Chromosome"/>
</dbReference>
<protein>
    <recommendedName>
        <fullName evidence="2">histidine kinase</fullName>
        <ecNumber evidence="2">2.7.13.3</ecNumber>
    </recommendedName>
</protein>
<dbReference type="SMART" id="SM00387">
    <property type="entry name" value="HATPase_c"/>
    <property type="match status" value="1"/>
</dbReference>
<dbReference type="PANTHER" id="PTHR42878">
    <property type="entry name" value="TWO-COMPONENT HISTIDINE KINASE"/>
    <property type="match status" value="1"/>
</dbReference>
<keyword evidence="4" id="KW-0808">Transferase</keyword>
<keyword evidence="9" id="KW-0472">Membrane</keyword>
<dbReference type="InterPro" id="IPR036097">
    <property type="entry name" value="HisK_dim/P_sf"/>
</dbReference>
<keyword evidence="5" id="KW-0547">Nucleotide-binding</keyword>
<dbReference type="Pfam" id="PF02518">
    <property type="entry name" value="HATPase_c"/>
    <property type="match status" value="1"/>
</dbReference>
<evidence type="ECO:0000256" key="7">
    <source>
        <dbReference type="ARBA" id="ARBA00022840"/>
    </source>
</evidence>
<dbReference type="SUPFAM" id="SSF47384">
    <property type="entry name" value="Homodimeric domain of signal transducing histidine kinase"/>
    <property type="match status" value="1"/>
</dbReference>
<evidence type="ECO:0000256" key="2">
    <source>
        <dbReference type="ARBA" id="ARBA00012438"/>
    </source>
</evidence>
<dbReference type="RefSeq" id="WP_050146859.1">
    <property type="nucleotide sequence ID" value="NZ_CABHWQ010000038.1"/>
</dbReference>
<evidence type="ECO:0000256" key="3">
    <source>
        <dbReference type="ARBA" id="ARBA00022553"/>
    </source>
</evidence>
<evidence type="ECO:0000256" key="6">
    <source>
        <dbReference type="ARBA" id="ARBA00022777"/>
    </source>
</evidence>
<evidence type="ECO:0000313" key="12">
    <source>
        <dbReference type="Proteomes" id="UP001057860"/>
    </source>
</evidence>
<accession>A0ABY5UTP0</accession>
<dbReference type="InterPro" id="IPR003594">
    <property type="entry name" value="HATPase_dom"/>
</dbReference>
<dbReference type="SMART" id="SM00388">
    <property type="entry name" value="HisKA"/>
    <property type="match status" value="1"/>
</dbReference>
<dbReference type="Pfam" id="PF00512">
    <property type="entry name" value="HisKA"/>
    <property type="match status" value="1"/>
</dbReference>
<dbReference type="PANTHER" id="PTHR42878:SF7">
    <property type="entry name" value="SENSOR HISTIDINE KINASE GLRK"/>
    <property type="match status" value="1"/>
</dbReference>
<dbReference type="InterPro" id="IPR036890">
    <property type="entry name" value="HATPase_C_sf"/>
</dbReference>
<comment type="catalytic activity">
    <reaction evidence="1">
        <text>ATP + protein L-histidine = ADP + protein N-phospho-L-histidine.</text>
        <dbReference type="EC" id="2.7.13.3"/>
    </reaction>
</comment>
<keyword evidence="6 11" id="KW-0418">Kinase</keyword>
<evidence type="ECO:0000256" key="1">
    <source>
        <dbReference type="ARBA" id="ARBA00000085"/>
    </source>
</evidence>
<dbReference type="InterPro" id="IPR003661">
    <property type="entry name" value="HisK_dim/P_dom"/>
</dbReference>
<evidence type="ECO:0000313" key="11">
    <source>
        <dbReference type="EMBL" id="UWM46858.1"/>
    </source>
</evidence>
<dbReference type="EC" id="2.7.13.3" evidence="2"/>
<keyword evidence="9" id="KW-0812">Transmembrane</keyword>
<keyword evidence="9" id="KW-1133">Transmembrane helix</keyword>
<evidence type="ECO:0000256" key="5">
    <source>
        <dbReference type="ARBA" id="ARBA00022741"/>
    </source>
</evidence>
<organism evidence="11 12">
    <name type="scientific">Yersinia alsatica</name>
    <dbReference type="NCBI Taxonomy" id="2890317"/>
    <lineage>
        <taxon>Bacteria</taxon>
        <taxon>Pseudomonadati</taxon>
        <taxon>Pseudomonadota</taxon>
        <taxon>Gammaproteobacteria</taxon>
        <taxon>Enterobacterales</taxon>
        <taxon>Yersiniaceae</taxon>
        <taxon>Yersinia</taxon>
    </lineage>
</organism>